<dbReference type="InterPro" id="IPR008963">
    <property type="entry name" value="Purple_acid_Pase-like_N"/>
</dbReference>
<dbReference type="SUPFAM" id="SSF56300">
    <property type="entry name" value="Metallo-dependent phosphatases"/>
    <property type="match status" value="1"/>
</dbReference>
<feature type="non-terminal residue" evidence="6">
    <location>
        <position position="462"/>
    </location>
</feature>
<accession>A0A443SR00</accession>
<name>A0A443SR00_9ACAR</name>
<evidence type="ECO:0000313" key="7">
    <source>
        <dbReference type="Proteomes" id="UP000288716"/>
    </source>
</evidence>
<dbReference type="Pfam" id="PF14008">
    <property type="entry name" value="Metallophos_C"/>
    <property type="match status" value="1"/>
</dbReference>
<dbReference type="Pfam" id="PF00149">
    <property type="entry name" value="Metallophos"/>
    <property type="match status" value="1"/>
</dbReference>
<dbReference type="STRING" id="299467.A0A443SR00"/>
<keyword evidence="1" id="KW-0732">Signal</keyword>
<comment type="caution">
    <text evidence="6">The sequence shown here is derived from an EMBL/GenBank/DDBJ whole genome shotgun (WGS) entry which is preliminary data.</text>
</comment>
<dbReference type="PANTHER" id="PTHR45867:SF3">
    <property type="entry name" value="ACID PHOSPHATASE TYPE 7"/>
    <property type="match status" value="1"/>
</dbReference>
<comment type="similarity">
    <text evidence="3">Belongs to the metallophosphoesterase superfamily. Purple acid phosphatase family.</text>
</comment>
<evidence type="ECO:0000259" key="4">
    <source>
        <dbReference type="Pfam" id="PF00149"/>
    </source>
</evidence>
<feature type="domain" description="Purple acid phosphatase C-terminal" evidence="5">
    <location>
        <begin position="379"/>
        <end position="411"/>
    </location>
</feature>
<dbReference type="OrthoDB" id="45007at2759"/>
<sequence length="462" mass="54450">QDIFNFKCVKIAAKPSEIVVTWITYCPSVLTHVKYISGKRKIRIRGNMTQYTNGDREYFVHRTLLKRLKPDQIYCNNYSLKSYLQSIFKVYRCGNDNNWSSMYSFKTLKDGENWSPIISVFGDLDTDHHSLLNLIDDVKKHKFNILYHIGDFGYEAESNERSVRDVFYTKIEEITARVAYLTVPVNKEQTKNSSNYNNRFSMVNVANGEKSNFYYSVNIGTAHIICFSTEFQYSMKKDSKYQIQFEWLKNDLIAANTIENRRKRPWIITMAHRPMVCSNYKDECATKRNHMKVSFERLFYKYGVDLQMWGGGYSYQRFWPFFEFKVRNGSLNEPYKNPKAPVNIITAFDVQIIIIEYFKTRPIDTTLQRRNKDHLKAVTINKSGYTRLTVMNRTHLHIEYVSSSTDEVADEVMIIKTFHGSYNSKSNLLTPNWYTRTLICSFAFLLSKNIKKVIEFFTILLF</sequence>
<dbReference type="GO" id="GO:0046872">
    <property type="term" value="F:metal ion binding"/>
    <property type="evidence" value="ECO:0007669"/>
    <property type="project" value="InterPro"/>
</dbReference>
<evidence type="ECO:0000256" key="1">
    <source>
        <dbReference type="ARBA" id="ARBA00022729"/>
    </source>
</evidence>
<dbReference type="Proteomes" id="UP000288716">
    <property type="component" value="Unassembled WGS sequence"/>
</dbReference>
<dbReference type="EC" id="3.1.3.2" evidence="3"/>
<organism evidence="6 7">
    <name type="scientific">Leptotrombidium deliense</name>
    <dbReference type="NCBI Taxonomy" id="299467"/>
    <lineage>
        <taxon>Eukaryota</taxon>
        <taxon>Metazoa</taxon>
        <taxon>Ecdysozoa</taxon>
        <taxon>Arthropoda</taxon>
        <taxon>Chelicerata</taxon>
        <taxon>Arachnida</taxon>
        <taxon>Acari</taxon>
        <taxon>Acariformes</taxon>
        <taxon>Trombidiformes</taxon>
        <taxon>Prostigmata</taxon>
        <taxon>Anystina</taxon>
        <taxon>Parasitengona</taxon>
        <taxon>Trombiculoidea</taxon>
        <taxon>Trombiculidae</taxon>
        <taxon>Leptotrombidium</taxon>
    </lineage>
</organism>
<dbReference type="CDD" id="cd00839">
    <property type="entry name" value="MPP_PAPs"/>
    <property type="match status" value="1"/>
</dbReference>
<keyword evidence="2" id="KW-0325">Glycoprotein</keyword>
<dbReference type="GO" id="GO:0003993">
    <property type="term" value="F:acid phosphatase activity"/>
    <property type="evidence" value="ECO:0007669"/>
    <property type="project" value="UniProtKB-EC"/>
</dbReference>
<dbReference type="AlphaFoldDB" id="A0A443SR00"/>
<gene>
    <name evidence="6" type="ORF">B4U80_10223</name>
</gene>
<comment type="catalytic activity">
    <reaction evidence="3">
        <text>a phosphate monoester + H2O = an alcohol + phosphate</text>
        <dbReference type="Rhea" id="RHEA:15017"/>
        <dbReference type="ChEBI" id="CHEBI:15377"/>
        <dbReference type="ChEBI" id="CHEBI:30879"/>
        <dbReference type="ChEBI" id="CHEBI:43474"/>
        <dbReference type="ChEBI" id="CHEBI:67140"/>
        <dbReference type="EC" id="3.1.3.2"/>
    </reaction>
</comment>
<evidence type="ECO:0000313" key="6">
    <source>
        <dbReference type="EMBL" id="RWS29939.1"/>
    </source>
</evidence>
<reference evidence="6 7" key="1">
    <citation type="journal article" date="2018" name="Gigascience">
        <title>Genomes of trombidid mites reveal novel predicted allergens and laterally-transferred genes associated with secondary metabolism.</title>
        <authorList>
            <person name="Dong X."/>
            <person name="Chaisiri K."/>
            <person name="Xia D."/>
            <person name="Armstrong S.D."/>
            <person name="Fang Y."/>
            <person name="Donnelly M.J."/>
            <person name="Kadowaki T."/>
            <person name="McGarry J.W."/>
            <person name="Darby A.C."/>
            <person name="Makepeace B.L."/>
        </authorList>
    </citation>
    <scope>NUCLEOTIDE SEQUENCE [LARGE SCALE GENOMIC DNA]</scope>
    <source>
        <strain evidence="6">UoL-UT</strain>
    </source>
</reference>
<feature type="domain" description="Calcineurin-like phosphoesterase" evidence="4">
    <location>
        <begin position="120"/>
        <end position="310"/>
    </location>
</feature>
<keyword evidence="3" id="KW-0378">Hydrolase</keyword>
<feature type="non-terminal residue" evidence="6">
    <location>
        <position position="1"/>
    </location>
</feature>
<evidence type="ECO:0000256" key="2">
    <source>
        <dbReference type="ARBA" id="ARBA00023180"/>
    </source>
</evidence>
<evidence type="ECO:0000259" key="5">
    <source>
        <dbReference type="Pfam" id="PF14008"/>
    </source>
</evidence>
<dbReference type="Gene3D" id="3.60.21.10">
    <property type="match status" value="1"/>
</dbReference>
<proteinExistence type="inferred from homology"/>
<dbReference type="PANTHER" id="PTHR45867">
    <property type="entry name" value="PURPLE ACID PHOSPHATASE"/>
    <property type="match status" value="1"/>
</dbReference>
<dbReference type="EMBL" id="NCKV01000708">
    <property type="protein sequence ID" value="RWS29939.1"/>
    <property type="molecule type" value="Genomic_DNA"/>
</dbReference>
<dbReference type="Gene3D" id="2.60.40.380">
    <property type="entry name" value="Purple acid phosphatase-like, N-terminal"/>
    <property type="match status" value="1"/>
</dbReference>
<keyword evidence="7" id="KW-1185">Reference proteome</keyword>
<dbReference type="SUPFAM" id="SSF49363">
    <property type="entry name" value="Purple acid phosphatase, N-terminal domain"/>
    <property type="match status" value="1"/>
</dbReference>
<dbReference type="InterPro" id="IPR025733">
    <property type="entry name" value="PAPs_C"/>
</dbReference>
<dbReference type="InterPro" id="IPR041792">
    <property type="entry name" value="MPP_PAP"/>
</dbReference>
<dbReference type="InterPro" id="IPR004843">
    <property type="entry name" value="Calcineurin-like_PHP"/>
</dbReference>
<dbReference type="InterPro" id="IPR029052">
    <property type="entry name" value="Metallo-depent_PP-like"/>
</dbReference>
<dbReference type="VEuPathDB" id="VectorBase:LDEU002101"/>
<evidence type="ECO:0000256" key="3">
    <source>
        <dbReference type="RuleBase" id="RU361203"/>
    </source>
</evidence>
<protein>
    <recommendedName>
        <fullName evidence="3">Purple acid phosphatase</fullName>
        <ecNumber evidence="3">3.1.3.2</ecNumber>
    </recommendedName>
</protein>